<reference evidence="1" key="1">
    <citation type="submission" date="2018-11" db="EMBL/GenBank/DDBJ databases">
        <authorList>
            <consortium name="Pathogen Informatics"/>
        </authorList>
    </citation>
    <scope>NUCLEOTIDE SEQUENCE</scope>
</reference>
<dbReference type="EMBL" id="CAAALY010035813">
    <property type="protein sequence ID" value="VEL18143.1"/>
    <property type="molecule type" value="Genomic_DNA"/>
</dbReference>
<comment type="caution">
    <text evidence="1">The sequence shown here is derived from an EMBL/GenBank/DDBJ whole genome shotgun (WGS) entry which is preliminary data.</text>
</comment>
<organism evidence="1 2">
    <name type="scientific">Protopolystoma xenopodis</name>
    <dbReference type="NCBI Taxonomy" id="117903"/>
    <lineage>
        <taxon>Eukaryota</taxon>
        <taxon>Metazoa</taxon>
        <taxon>Spiralia</taxon>
        <taxon>Lophotrochozoa</taxon>
        <taxon>Platyhelminthes</taxon>
        <taxon>Monogenea</taxon>
        <taxon>Polyopisthocotylea</taxon>
        <taxon>Polystomatidea</taxon>
        <taxon>Polystomatidae</taxon>
        <taxon>Protopolystoma</taxon>
    </lineage>
</organism>
<evidence type="ECO:0000313" key="1">
    <source>
        <dbReference type="EMBL" id="VEL18143.1"/>
    </source>
</evidence>
<evidence type="ECO:0000313" key="2">
    <source>
        <dbReference type="Proteomes" id="UP000784294"/>
    </source>
</evidence>
<dbReference type="AlphaFoldDB" id="A0A3S4ZRP1"/>
<protein>
    <submittedName>
        <fullName evidence="1">Uncharacterized protein</fullName>
    </submittedName>
</protein>
<sequence length="150" mass="16963">MLSSPGPPCYRSNYAGMKRNRDDIFSSSECGAKYFRKDIDGKVNCSNALTILMQSSPSIYCRLIGRPLQETSDEPSRMHEASPVDLQNLRFLHRQSRLDSFGYFSQTPRDYNHANGICLPGPEPTPVLAPILSPRRQSRLDSFGFLLHRP</sequence>
<dbReference type="Proteomes" id="UP000784294">
    <property type="component" value="Unassembled WGS sequence"/>
</dbReference>
<keyword evidence="2" id="KW-1185">Reference proteome</keyword>
<name>A0A3S4ZRP1_9PLAT</name>
<proteinExistence type="predicted"/>
<gene>
    <name evidence="1" type="ORF">PXEA_LOCUS11583</name>
</gene>
<accession>A0A3S4ZRP1</accession>